<dbReference type="RefSeq" id="WP_013563175.1">
    <property type="nucleotide sequence ID" value="NC_014962.1"/>
</dbReference>
<name>E8QX53_ISOPI</name>
<dbReference type="EMBL" id="CP002353">
    <property type="protein sequence ID" value="ADV60886.1"/>
    <property type="molecule type" value="Genomic_DNA"/>
</dbReference>
<dbReference type="GO" id="GO:0016787">
    <property type="term" value="F:hydrolase activity"/>
    <property type="evidence" value="ECO:0007669"/>
    <property type="project" value="UniProtKB-ARBA"/>
</dbReference>
<dbReference type="InterPro" id="IPR017850">
    <property type="entry name" value="Alkaline_phosphatase_core_sf"/>
</dbReference>
<proteinExistence type="predicted"/>
<dbReference type="OrthoDB" id="228738at2"/>
<evidence type="ECO:0000313" key="2">
    <source>
        <dbReference type="Proteomes" id="UP000008631"/>
    </source>
</evidence>
<reference evidence="1 2" key="2">
    <citation type="journal article" date="2011" name="Stand. Genomic Sci.">
        <title>Complete genome sequence of Isosphaera pallida type strain (IS1B).</title>
        <authorList>
            <consortium name="US DOE Joint Genome Institute (JGI-PGF)"/>
            <person name="Goker M."/>
            <person name="Cleland D."/>
            <person name="Saunders E."/>
            <person name="Lapidus A."/>
            <person name="Nolan M."/>
            <person name="Lucas S."/>
            <person name="Hammon N."/>
            <person name="Deshpande S."/>
            <person name="Cheng J.F."/>
            <person name="Tapia R."/>
            <person name="Han C."/>
            <person name="Goodwin L."/>
            <person name="Pitluck S."/>
            <person name="Liolios K."/>
            <person name="Pagani I."/>
            <person name="Ivanova N."/>
            <person name="Mavromatis K."/>
            <person name="Pati A."/>
            <person name="Chen A."/>
            <person name="Palaniappan K."/>
            <person name="Land M."/>
            <person name="Hauser L."/>
            <person name="Chang Y.J."/>
            <person name="Jeffries C.D."/>
            <person name="Detter J.C."/>
            <person name="Beck B."/>
            <person name="Woyke T."/>
            <person name="Bristow J."/>
            <person name="Eisen J.A."/>
            <person name="Markowitz V."/>
            <person name="Hugenholtz P."/>
            <person name="Kyrpides N.C."/>
            <person name="Klenk H.P."/>
        </authorList>
    </citation>
    <scope>NUCLEOTIDE SEQUENCE [LARGE SCALE GENOMIC DNA]</scope>
    <source>
        <strain evidence="2">ATCC 43644 / DSM 9630 / IS1B</strain>
    </source>
</reference>
<dbReference type="InParanoid" id="E8QX53"/>
<protein>
    <submittedName>
        <fullName evidence="1">Type I phosphodiesterase/nucleotide pyrophosphatase</fullName>
    </submittedName>
</protein>
<accession>E8QX53</accession>
<dbReference type="STRING" id="575540.Isop_0290"/>
<organism evidence="1 2">
    <name type="scientific">Isosphaera pallida (strain ATCC 43644 / DSM 9630 / IS1B)</name>
    <dbReference type="NCBI Taxonomy" id="575540"/>
    <lineage>
        <taxon>Bacteria</taxon>
        <taxon>Pseudomonadati</taxon>
        <taxon>Planctomycetota</taxon>
        <taxon>Planctomycetia</taxon>
        <taxon>Isosphaerales</taxon>
        <taxon>Isosphaeraceae</taxon>
        <taxon>Isosphaera</taxon>
    </lineage>
</organism>
<dbReference type="Proteomes" id="UP000008631">
    <property type="component" value="Chromosome"/>
</dbReference>
<dbReference type="HOGENOM" id="CLU_390148_0_0_0"/>
<gene>
    <name evidence="1" type="ordered locus">Isop_0290</name>
</gene>
<dbReference type="SUPFAM" id="SSF53649">
    <property type="entry name" value="Alkaline phosphatase-like"/>
    <property type="match status" value="1"/>
</dbReference>
<dbReference type="PANTHER" id="PTHR10151:SF120">
    <property type="entry name" value="BIS(5'-ADENOSYL)-TRIPHOSPHATASE"/>
    <property type="match status" value="1"/>
</dbReference>
<dbReference type="AlphaFoldDB" id="E8QX53"/>
<dbReference type="Gene3D" id="3.40.720.10">
    <property type="entry name" value="Alkaline Phosphatase, subunit A"/>
    <property type="match status" value="3"/>
</dbReference>
<dbReference type="Pfam" id="PF01663">
    <property type="entry name" value="Phosphodiest"/>
    <property type="match status" value="2"/>
</dbReference>
<dbReference type="PANTHER" id="PTHR10151">
    <property type="entry name" value="ECTONUCLEOTIDE PYROPHOSPHATASE/PHOSPHODIESTERASE"/>
    <property type="match status" value="1"/>
</dbReference>
<keyword evidence="2" id="KW-1185">Reference proteome</keyword>
<dbReference type="eggNOG" id="COG3379">
    <property type="taxonomic scope" value="Bacteria"/>
</dbReference>
<sequence>MSSTRFVRRVIVIGLDGLSPRLIEEFQGRGELPHLAELRRRGGFSTVATTAPAQTPVAWSSFATSRNPGGHGIFDFLTRDPASHRVDMALNRYERPNPLLPPRVVNLRGGDPVWSVLARAGIPSQVLRPPCAYPPDPGQGQIRLLSGLGVPDLRGGFGTATFFTEEPEVRALESERVVRLERKPNGELVGSLIGPRDAKGDLVREIKLKPRSDGPGLLLEGVEGGPVALEPGVWSGWTRVKFKAGLLRSTRGIVRWRLERNDPPVRLYASPVNFDPHSPLFPISEPPEYAGDLADTLGLYATTGMVEDHAGLANGRLDEAAFLNQCDLCWREREAMLRHALNRSSEGLIFCLFDTPDRIQHLFWRYWDDAHPAHRGRPRTEQGAAAILDAYKRADTMAGLALEAADDQTLVIALSDHGFDDFRRGVGLNAWLQDQGLLTPKPNIAPGDPAGDYLQGIDWSNTQAYSVGLGAIFLNLQGREAQGIVPPDEAAHLAERIAAGLTGLIDPQTGQTAITRALCRDAIFQGPYVNRACDVLVHFAPGYRVAWGSSAGRVDDATFQDNDHAWSGDHVIDPDRVPGFLAMNRPYDSAAATGPAPRLIDLAPTITKALGVPAPDEWEGRSLIP</sequence>
<dbReference type="KEGG" id="ipa:Isop_0290"/>
<reference key="1">
    <citation type="submission" date="2010-11" db="EMBL/GenBank/DDBJ databases">
        <title>The complete sequence of chromosome of Isophaera pallida ATCC 43644.</title>
        <authorList>
            <consortium name="US DOE Joint Genome Institute (JGI-PGF)"/>
            <person name="Lucas S."/>
            <person name="Copeland A."/>
            <person name="Lapidus A."/>
            <person name="Bruce D."/>
            <person name="Goodwin L."/>
            <person name="Pitluck S."/>
            <person name="Kyrpides N."/>
            <person name="Mavromatis K."/>
            <person name="Pagani I."/>
            <person name="Ivanova N."/>
            <person name="Saunders E."/>
            <person name="Brettin T."/>
            <person name="Detter J.C."/>
            <person name="Han C."/>
            <person name="Tapia R."/>
            <person name="Land M."/>
            <person name="Hauser L."/>
            <person name="Markowitz V."/>
            <person name="Cheng J.-F."/>
            <person name="Hugenholtz P."/>
            <person name="Woyke T."/>
            <person name="Wu D."/>
            <person name="Eisen J.A."/>
        </authorList>
    </citation>
    <scope>NUCLEOTIDE SEQUENCE</scope>
    <source>
        <strain>ATCC 43644</strain>
    </source>
</reference>
<evidence type="ECO:0000313" key="1">
    <source>
        <dbReference type="EMBL" id="ADV60886.1"/>
    </source>
</evidence>
<dbReference type="InterPro" id="IPR002591">
    <property type="entry name" value="Phosphodiest/P_Trfase"/>
</dbReference>